<dbReference type="GO" id="GO:0006635">
    <property type="term" value="P:fatty acid beta-oxidation"/>
    <property type="evidence" value="ECO:0007669"/>
    <property type="project" value="TreeGrafter"/>
</dbReference>
<evidence type="ECO:0000259" key="4">
    <source>
        <dbReference type="Pfam" id="PF00725"/>
    </source>
</evidence>
<dbReference type="Pfam" id="PF00725">
    <property type="entry name" value="3HCDH"/>
    <property type="match status" value="2"/>
</dbReference>
<accession>A0AA90K1P9</accession>
<reference evidence="6" key="1">
    <citation type="submission" date="2023-05" db="EMBL/GenBank/DDBJ databases">
        <title>Streptantibioticus silvisoli sp. nov., acidotolerant actinomycetes 1 from pine litter.</title>
        <authorList>
            <person name="Swiecimska M."/>
            <person name="Golinska P."/>
            <person name="Sangal V."/>
            <person name="Wachnowicz B."/>
            <person name="Goodfellow M."/>
        </authorList>
    </citation>
    <scope>NUCLEOTIDE SEQUENCE</scope>
    <source>
        <strain evidence="6">SL13</strain>
    </source>
</reference>
<dbReference type="EMBL" id="JABXJJ020000058">
    <property type="protein sequence ID" value="MDI5974021.1"/>
    <property type="molecule type" value="Genomic_DNA"/>
</dbReference>
<dbReference type="InterPro" id="IPR013328">
    <property type="entry name" value="6PGD_dom2"/>
</dbReference>
<dbReference type="RefSeq" id="WP_271314854.1">
    <property type="nucleotide sequence ID" value="NZ_JABXJJ020000058.1"/>
</dbReference>
<dbReference type="SUPFAM" id="SSF48179">
    <property type="entry name" value="6-phosphogluconate dehydrogenase C-terminal domain-like"/>
    <property type="match status" value="2"/>
</dbReference>
<dbReference type="Gene3D" id="1.10.1040.10">
    <property type="entry name" value="N-(1-d-carboxylethyl)-l-norvaline Dehydrogenase, domain 2"/>
    <property type="match status" value="2"/>
</dbReference>
<feature type="domain" description="3-hydroxyacyl-CoA dehydrogenase NAD binding" evidence="5">
    <location>
        <begin position="294"/>
        <end position="471"/>
    </location>
</feature>
<dbReference type="SUPFAM" id="SSF51735">
    <property type="entry name" value="NAD(P)-binding Rossmann-fold domains"/>
    <property type="match status" value="2"/>
</dbReference>
<proteinExistence type="inferred from homology"/>
<evidence type="ECO:0000259" key="5">
    <source>
        <dbReference type="Pfam" id="PF02737"/>
    </source>
</evidence>
<evidence type="ECO:0000256" key="1">
    <source>
        <dbReference type="ARBA" id="ARBA00005086"/>
    </source>
</evidence>
<evidence type="ECO:0000256" key="2">
    <source>
        <dbReference type="ARBA" id="ARBA00009463"/>
    </source>
</evidence>
<keyword evidence="3" id="KW-0560">Oxidoreductase</keyword>
<evidence type="ECO:0000256" key="3">
    <source>
        <dbReference type="ARBA" id="ARBA00023002"/>
    </source>
</evidence>
<protein>
    <submittedName>
        <fullName evidence="6">3-hydroxyacyl-CoA dehydrogenase family protein</fullName>
    </submittedName>
</protein>
<dbReference type="Pfam" id="PF02737">
    <property type="entry name" value="3HCDH_N"/>
    <property type="match status" value="2"/>
</dbReference>
<gene>
    <name evidence="6" type="ORF">POF50_032550</name>
</gene>
<evidence type="ECO:0000313" key="6">
    <source>
        <dbReference type="EMBL" id="MDI5974021.1"/>
    </source>
</evidence>
<dbReference type="GO" id="GO:0008691">
    <property type="term" value="F:3-hydroxybutyryl-CoA dehydrogenase activity"/>
    <property type="evidence" value="ECO:0007669"/>
    <property type="project" value="TreeGrafter"/>
</dbReference>
<dbReference type="Gene3D" id="3.40.50.720">
    <property type="entry name" value="NAD(P)-binding Rossmann-like Domain"/>
    <property type="match status" value="2"/>
</dbReference>
<name>A0AA90K1P9_9ACTN</name>
<comment type="similarity">
    <text evidence="2">Belongs to the 3-hydroxyacyl-CoA dehydrogenase family.</text>
</comment>
<feature type="domain" description="3-hydroxyacyl-CoA dehydrogenase NAD binding" evidence="5">
    <location>
        <begin position="9"/>
        <end position="161"/>
    </location>
</feature>
<dbReference type="InterPro" id="IPR006176">
    <property type="entry name" value="3-OHacyl-CoA_DH_NAD-bd"/>
</dbReference>
<sequence>MTQRPPVTGVVGLGAVGEALLRMLCASGHHVVGIDRDTEVLERVRRRTKTLEAGPAPTLTDDPAALDRAALVIEAVPDDNATKERVLRGLTGTCPDGTVLVTTTSALSVARLAIASGRPADLLALRFLAPPVPHCCVEQVRTSMTSPTAARTLDRLVADLGLRSARVGARPGADAVALVYGYLNRAVALCEQDYVGREDIDTAMRLGCGLPEGPLELLDRIGLDTAHTVLTDLHRRTGAADLRPAALLTDLVAAGRLGRKKGAGFHTYDDLGRTERAPAGADPDAAPPAPVRRVAVIGSGTMARGIAEVTAVAGLPTVLVARSRAKGEAALDTIGASLTRAVRRGRISVATRTAANGLLTCAEHLSAVGDRDLVIEAIAEDIAAKRSLFGSLGPLCAPGTLLATATSSLSVTECAAACGRGGQVLGMHFFNPAPDMRLVELGRARDTTDETVARARAFCARLGKTAIVCPDRAGFIVNHLLFPYLGDAVRLLERHDTDIEEIDAAVEHGFGHPMGPFTLLDTIGLDIALAIQRRLHTAFGAPGYAPSRELELLVAAGRLGRKTGHGFRTAARRS</sequence>
<dbReference type="GO" id="GO:0070403">
    <property type="term" value="F:NAD+ binding"/>
    <property type="evidence" value="ECO:0007669"/>
    <property type="project" value="InterPro"/>
</dbReference>
<feature type="domain" description="3-hydroxyacyl-CoA dehydrogenase C-terminal" evidence="4">
    <location>
        <begin position="178"/>
        <end position="268"/>
    </location>
</feature>
<dbReference type="PANTHER" id="PTHR48075:SF9">
    <property type="entry name" value="3-HYDROXYBUTYRYL-COA DEHYDROGENASE"/>
    <property type="match status" value="1"/>
</dbReference>
<dbReference type="InterPro" id="IPR008927">
    <property type="entry name" value="6-PGluconate_DH-like_C_sf"/>
</dbReference>
<feature type="domain" description="3-hydroxyacyl-CoA dehydrogenase C-terminal" evidence="4">
    <location>
        <begin position="474"/>
        <end position="568"/>
    </location>
</feature>
<dbReference type="InterPro" id="IPR006108">
    <property type="entry name" value="3HC_DH_C"/>
</dbReference>
<comment type="caution">
    <text evidence="6">The sequence shown here is derived from an EMBL/GenBank/DDBJ whole genome shotgun (WGS) entry which is preliminary data.</text>
</comment>
<comment type="pathway">
    <text evidence="1">Lipid metabolism; butanoate metabolism.</text>
</comment>
<dbReference type="PANTHER" id="PTHR48075">
    <property type="entry name" value="3-HYDROXYACYL-COA DEHYDROGENASE FAMILY PROTEIN"/>
    <property type="match status" value="1"/>
</dbReference>
<organism evidence="6">
    <name type="scientific">Streptantibioticus silvisoli</name>
    <dbReference type="NCBI Taxonomy" id="2705255"/>
    <lineage>
        <taxon>Bacteria</taxon>
        <taxon>Bacillati</taxon>
        <taxon>Actinomycetota</taxon>
        <taxon>Actinomycetes</taxon>
        <taxon>Kitasatosporales</taxon>
        <taxon>Streptomycetaceae</taxon>
        <taxon>Streptantibioticus</taxon>
    </lineage>
</organism>
<dbReference type="InterPro" id="IPR036291">
    <property type="entry name" value="NAD(P)-bd_dom_sf"/>
</dbReference>
<dbReference type="AlphaFoldDB" id="A0AA90K1P9"/>